<name>A0A3B1AEE3_9ZZZZ</name>
<accession>A0A3B1AEE3</accession>
<dbReference type="GO" id="GO:0005960">
    <property type="term" value="C:glycine cleavage complex"/>
    <property type="evidence" value="ECO:0007669"/>
    <property type="project" value="InterPro"/>
</dbReference>
<evidence type="ECO:0000313" key="4">
    <source>
        <dbReference type="EMBL" id="VAW97837.1"/>
    </source>
</evidence>
<dbReference type="InterPro" id="IPR017453">
    <property type="entry name" value="GCV_H_sub"/>
</dbReference>
<organism evidence="4">
    <name type="scientific">hydrothermal vent metagenome</name>
    <dbReference type="NCBI Taxonomy" id="652676"/>
    <lineage>
        <taxon>unclassified sequences</taxon>
        <taxon>metagenomes</taxon>
        <taxon>ecological metagenomes</taxon>
    </lineage>
</organism>
<evidence type="ECO:0000256" key="2">
    <source>
        <dbReference type="ARBA" id="ARBA00022823"/>
    </source>
</evidence>
<gene>
    <name evidence="4" type="ORF">MNBD_GAMMA22-364</name>
</gene>
<reference evidence="4" key="1">
    <citation type="submission" date="2018-06" db="EMBL/GenBank/DDBJ databases">
        <authorList>
            <person name="Zhirakovskaya E."/>
        </authorList>
    </citation>
    <scope>NUCLEOTIDE SEQUENCE</scope>
</reference>
<dbReference type="GO" id="GO:0019464">
    <property type="term" value="P:glycine decarboxylation via glycine cleavage system"/>
    <property type="evidence" value="ECO:0007669"/>
    <property type="project" value="InterPro"/>
</dbReference>
<dbReference type="InterPro" id="IPR002930">
    <property type="entry name" value="GCV_H"/>
</dbReference>
<dbReference type="AlphaFoldDB" id="A0A3B1AEE3"/>
<dbReference type="HAMAP" id="MF_00272">
    <property type="entry name" value="GcvH"/>
    <property type="match status" value="1"/>
</dbReference>
<dbReference type="GO" id="GO:0005829">
    <property type="term" value="C:cytosol"/>
    <property type="evidence" value="ECO:0007669"/>
    <property type="project" value="TreeGrafter"/>
</dbReference>
<dbReference type="CDD" id="cd06848">
    <property type="entry name" value="GCS_H"/>
    <property type="match status" value="1"/>
</dbReference>
<dbReference type="NCBIfam" id="TIGR00527">
    <property type="entry name" value="gcvH"/>
    <property type="match status" value="1"/>
</dbReference>
<keyword evidence="2" id="KW-0450">Lipoyl</keyword>
<dbReference type="PROSITE" id="PS50968">
    <property type="entry name" value="BIOTINYL_LIPOYL"/>
    <property type="match status" value="1"/>
</dbReference>
<evidence type="ECO:0000259" key="3">
    <source>
        <dbReference type="PROSITE" id="PS50968"/>
    </source>
</evidence>
<dbReference type="NCBIfam" id="NF002270">
    <property type="entry name" value="PRK01202.1"/>
    <property type="match status" value="1"/>
</dbReference>
<dbReference type="Pfam" id="PF01597">
    <property type="entry name" value="GCV_H"/>
    <property type="match status" value="1"/>
</dbReference>
<dbReference type="InterPro" id="IPR011053">
    <property type="entry name" value="Single_hybrid_motif"/>
</dbReference>
<evidence type="ECO:0000256" key="1">
    <source>
        <dbReference type="ARBA" id="ARBA00009249"/>
    </source>
</evidence>
<dbReference type="Gene3D" id="2.40.50.100">
    <property type="match status" value="1"/>
</dbReference>
<dbReference type="SUPFAM" id="SSF51230">
    <property type="entry name" value="Single hybrid motif"/>
    <property type="match status" value="1"/>
</dbReference>
<dbReference type="InterPro" id="IPR003016">
    <property type="entry name" value="2-oxoA_DH_lipoyl-BS"/>
</dbReference>
<protein>
    <submittedName>
        <fullName evidence="4">Glycine cleavage system H protein</fullName>
    </submittedName>
</protein>
<dbReference type="GO" id="GO:0009249">
    <property type="term" value="P:protein lipoylation"/>
    <property type="evidence" value="ECO:0007669"/>
    <property type="project" value="TreeGrafter"/>
</dbReference>
<dbReference type="InterPro" id="IPR033753">
    <property type="entry name" value="GCV_H/Fam206"/>
</dbReference>
<dbReference type="PANTHER" id="PTHR11715:SF3">
    <property type="entry name" value="GLYCINE CLEAVAGE SYSTEM H PROTEIN-RELATED"/>
    <property type="match status" value="1"/>
</dbReference>
<proteinExistence type="inferred from homology"/>
<sequence length="131" mass="14325">MSDIPKELFYTKTHEWVKQNDDGTVSVGITDYAQGLLGDIVFVEVPEVGTQFITGDDCAVVESVKAASDIYCPVSGEVTAVNETLEDSPETINKDAYQDGWIFTLTPEDKGEVEALLDSAAYKELAESEEH</sequence>
<dbReference type="InterPro" id="IPR000089">
    <property type="entry name" value="Biotin_lipoyl"/>
</dbReference>
<feature type="domain" description="Lipoyl-binding" evidence="3">
    <location>
        <begin position="24"/>
        <end position="106"/>
    </location>
</feature>
<dbReference type="PROSITE" id="PS00189">
    <property type="entry name" value="LIPOYL"/>
    <property type="match status" value="1"/>
</dbReference>
<dbReference type="EMBL" id="UOFS01000034">
    <property type="protein sequence ID" value="VAW97837.1"/>
    <property type="molecule type" value="Genomic_DNA"/>
</dbReference>
<dbReference type="PANTHER" id="PTHR11715">
    <property type="entry name" value="GLYCINE CLEAVAGE SYSTEM H PROTEIN"/>
    <property type="match status" value="1"/>
</dbReference>
<comment type="similarity">
    <text evidence="1">Belongs to the GcvH family.</text>
</comment>